<comment type="similarity">
    <text evidence="9">Belongs to the 'phage' integrase family. XerC subfamily.</text>
</comment>
<dbReference type="GO" id="GO:0051301">
    <property type="term" value="P:cell division"/>
    <property type="evidence" value="ECO:0007669"/>
    <property type="project" value="UniProtKB-KW"/>
</dbReference>
<evidence type="ECO:0000256" key="8">
    <source>
        <dbReference type="ARBA" id="ARBA00023306"/>
    </source>
</evidence>
<feature type="domain" description="Tyr recombinase" evidence="10">
    <location>
        <begin position="109"/>
        <end position="283"/>
    </location>
</feature>
<comment type="subcellular location">
    <subcellularLocation>
        <location evidence="1 9">Cytoplasm</location>
    </subcellularLocation>
</comment>
<keyword evidence="3 9" id="KW-0132">Cell division</keyword>
<evidence type="ECO:0000259" key="11">
    <source>
        <dbReference type="PROSITE" id="PS51900"/>
    </source>
</evidence>
<feature type="active site" description="O-(3'-phospho-DNA)-tyrosine intermediate" evidence="9">
    <location>
        <position position="270"/>
    </location>
</feature>
<feature type="active site" evidence="9">
    <location>
        <position position="172"/>
    </location>
</feature>
<organism evidence="12 13">
    <name type="scientific">Candidatus Desantisbacteria bacterium CG1_02_38_46</name>
    <dbReference type="NCBI Taxonomy" id="1817893"/>
    <lineage>
        <taxon>Bacteria</taxon>
        <taxon>Candidatus Desantisiibacteriota</taxon>
    </lineage>
</organism>
<dbReference type="PANTHER" id="PTHR30349">
    <property type="entry name" value="PHAGE INTEGRASE-RELATED"/>
    <property type="match status" value="1"/>
</dbReference>
<dbReference type="NCBIfam" id="NF040815">
    <property type="entry name" value="recomb_XerA_Arch"/>
    <property type="match status" value="1"/>
</dbReference>
<dbReference type="Gene3D" id="1.10.443.10">
    <property type="entry name" value="Intergrase catalytic core"/>
    <property type="match status" value="1"/>
</dbReference>
<evidence type="ECO:0000256" key="7">
    <source>
        <dbReference type="ARBA" id="ARBA00023172"/>
    </source>
</evidence>
<feature type="active site" evidence="9">
    <location>
        <position position="235"/>
    </location>
</feature>
<dbReference type="NCBIfam" id="NF001399">
    <property type="entry name" value="PRK00283.1"/>
    <property type="match status" value="1"/>
</dbReference>
<evidence type="ECO:0000259" key="10">
    <source>
        <dbReference type="PROSITE" id="PS51898"/>
    </source>
</evidence>
<dbReference type="GO" id="GO:0003677">
    <property type="term" value="F:DNA binding"/>
    <property type="evidence" value="ECO:0007669"/>
    <property type="project" value="UniProtKB-UniRule"/>
</dbReference>
<dbReference type="AlphaFoldDB" id="A0A1J4SBS6"/>
<dbReference type="InterPro" id="IPR004107">
    <property type="entry name" value="Integrase_SAM-like_N"/>
</dbReference>
<dbReference type="STRING" id="1817893.AUJ66_07300"/>
<evidence type="ECO:0000313" key="13">
    <source>
        <dbReference type="Proteomes" id="UP000182278"/>
    </source>
</evidence>
<dbReference type="HAMAP" id="MF_01808">
    <property type="entry name" value="Recomb_XerC_XerD"/>
    <property type="match status" value="1"/>
</dbReference>
<dbReference type="PROSITE" id="PS51900">
    <property type="entry name" value="CB"/>
    <property type="match status" value="1"/>
</dbReference>
<gene>
    <name evidence="9" type="primary">xerC</name>
    <name evidence="12" type="ORF">AUJ66_07300</name>
</gene>
<accession>A0A1J4SBS6</accession>
<reference evidence="12 13" key="1">
    <citation type="journal article" date="2016" name="Environ. Microbiol.">
        <title>Genomic resolution of a cold subsurface aquifer community provides metabolic insights for novel microbes adapted to high CO concentrations.</title>
        <authorList>
            <person name="Probst A.J."/>
            <person name="Castelle C.J."/>
            <person name="Singh A."/>
            <person name="Brown C.T."/>
            <person name="Anantharaman K."/>
            <person name="Sharon I."/>
            <person name="Hug L.A."/>
            <person name="Burstein D."/>
            <person name="Emerson J.B."/>
            <person name="Thomas B.C."/>
            <person name="Banfield J.F."/>
        </authorList>
    </citation>
    <scope>NUCLEOTIDE SEQUENCE [LARGE SCALE GENOMIC DNA]</scope>
    <source>
        <strain evidence="12">CG1_02_38_46</strain>
    </source>
</reference>
<dbReference type="GO" id="GO:0007059">
    <property type="term" value="P:chromosome segregation"/>
    <property type="evidence" value="ECO:0007669"/>
    <property type="project" value="UniProtKB-UniRule"/>
</dbReference>
<feature type="active site" evidence="9">
    <location>
        <position position="261"/>
    </location>
</feature>
<dbReference type="InterPro" id="IPR044068">
    <property type="entry name" value="CB"/>
</dbReference>
<dbReference type="GO" id="GO:0009037">
    <property type="term" value="F:tyrosine-based site-specific recombinase activity"/>
    <property type="evidence" value="ECO:0007669"/>
    <property type="project" value="UniProtKB-UniRule"/>
</dbReference>
<dbReference type="SUPFAM" id="SSF56349">
    <property type="entry name" value="DNA breaking-rejoining enzymes"/>
    <property type="match status" value="1"/>
</dbReference>
<evidence type="ECO:0000256" key="9">
    <source>
        <dbReference type="HAMAP-Rule" id="MF_01808"/>
    </source>
</evidence>
<dbReference type="InterPro" id="IPR002104">
    <property type="entry name" value="Integrase_catalytic"/>
</dbReference>
<evidence type="ECO:0000256" key="1">
    <source>
        <dbReference type="ARBA" id="ARBA00004496"/>
    </source>
</evidence>
<evidence type="ECO:0000256" key="6">
    <source>
        <dbReference type="ARBA" id="ARBA00023125"/>
    </source>
</evidence>
<dbReference type="InterPro" id="IPR011010">
    <property type="entry name" value="DNA_brk_join_enz"/>
</dbReference>
<dbReference type="PANTHER" id="PTHR30349:SF77">
    <property type="entry name" value="TYROSINE RECOMBINASE XERC"/>
    <property type="match status" value="1"/>
</dbReference>
<name>A0A1J4SBS6_9BACT</name>
<evidence type="ECO:0000313" key="12">
    <source>
        <dbReference type="EMBL" id="OIN96116.1"/>
    </source>
</evidence>
<keyword evidence="7 9" id="KW-0233">DNA recombination</keyword>
<dbReference type="GO" id="GO:0006313">
    <property type="term" value="P:DNA transposition"/>
    <property type="evidence" value="ECO:0007669"/>
    <property type="project" value="UniProtKB-UniRule"/>
</dbReference>
<keyword evidence="2 9" id="KW-0963">Cytoplasm</keyword>
<keyword evidence="5 9" id="KW-0229">DNA integration</keyword>
<feature type="domain" description="Core-binding (CB)" evidence="11">
    <location>
        <begin position="1"/>
        <end position="88"/>
    </location>
</feature>
<feature type="active site" evidence="9">
    <location>
        <position position="148"/>
    </location>
</feature>
<protein>
    <recommendedName>
        <fullName evidence="9">Tyrosine recombinase XerC</fullName>
    </recommendedName>
</protein>
<comment type="subunit">
    <text evidence="9">Forms a cyclic heterotetrameric complex composed of two molecules of XerC and two molecules of XerD.</text>
</comment>
<dbReference type="EMBL" id="MNUO01000111">
    <property type="protein sequence ID" value="OIN96116.1"/>
    <property type="molecule type" value="Genomic_DNA"/>
</dbReference>
<comment type="function">
    <text evidence="9">Site-specific tyrosine recombinase, which acts by catalyzing the cutting and rejoining of the recombining DNA molecules. The XerC-XerD complex is essential to convert dimers of the bacterial chromosome into monomers to permit their segregation at cell division. It also contributes to the segregational stability of plasmids.</text>
</comment>
<evidence type="ECO:0000256" key="5">
    <source>
        <dbReference type="ARBA" id="ARBA00022908"/>
    </source>
</evidence>
<dbReference type="Gene3D" id="1.10.150.130">
    <property type="match status" value="1"/>
</dbReference>
<dbReference type="Pfam" id="PF00589">
    <property type="entry name" value="Phage_integrase"/>
    <property type="match status" value="1"/>
</dbReference>
<dbReference type="InterPro" id="IPR050090">
    <property type="entry name" value="Tyrosine_recombinase_XerCD"/>
</dbReference>
<keyword evidence="6 9" id="KW-0238">DNA-binding</keyword>
<evidence type="ECO:0000256" key="4">
    <source>
        <dbReference type="ARBA" id="ARBA00022829"/>
    </source>
</evidence>
<dbReference type="GO" id="GO:0005737">
    <property type="term" value="C:cytoplasm"/>
    <property type="evidence" value="ECO:0007669"/>
    <property type="project" value="UniProtKB-SubCell"/>
</dbReference>
<sequence length="289" mass="32884">MDLRDVLTKFFKKYLKVEKNASDLTIKNYQVDLGQFLRFLKRDQGEIKLENVTYATIRKFPGEMEHAYSKSSISRKVSCLRTFFKFLAREGLIPVNPARFRHLPKRGLRLPSFLSEEEVIKLLESPPSTHNGLRDRAIMEVLYATGIRVSELVGLNLSNVDILGGTVRVFGKGRKERIVPIGRPAIFAIGEYLKVHRGLSPLFLNAKGGRLTSRSVQTIINKYARIAGLKNVTPHTLRHSFATHLLSRGADLRMVQELLGHISLSTTQIYTHITPQRLKEVYIRAHPRA</sequence>
<dbReference type="InterPro" id="IPR010998">
    <property type="entry name" value="Integrase_recombinase_N"/>
</dbReference>
<dbReference type="InterPro" id="IPR013762">
    <property type="entry name" value="Integrase-like_cat_sf"/>
</dbReference>
<feature type="active site" evidence="9">
    <location>
        <position position="238"/>
    </location>
</feature>
<keyword evidence="8 9" id="KW-0131">Cell cycle</keyword>
<evidence type="ECO:0000256" key="3">
    <source>
        <dbReference type="ARBA" id="ARBA00022618"/>
    </source>
</evidence>
<dbReference type="InterPro" id="IPR023009">
    <property type="entry name" value="Tyrosine_recombinase_XerC/XerD"/>
</dbReference>
<dbReference type="PROSITE" id="PS51898">
    <property type="entry name" value="TYR_RECOMBINASE"/>
    <property type="match status" value="1"/>
</dbReference>
<evidence type="ECO:0000256" key="2">
    <source>
        <dbReference type="ARBA" id="ARBA00022490"/>
    </source>
</evidence>
<keyword evidence="4 9" id="KW-0159">Chromosome partition</keyword>
<proteinExistence type="inferred from homology"/>
<comment type="caution">
    <text evidence="12">The sequence shown here is derived from an EMBL/GenBank/DDBJ whole genome shotgun (WGS) entry which is preliminary data.</text>
</comment>
<dbReference type="Pfam" id="PF02899">
    <property type="entry name" value="Phage_int_SAM_1"/>
    <property type="match status" value="1"/>
</dbReference>
<dbReference type="Proteomes" id="UP000182278">
    <property type="component" value="Unassembled WGS sequence"/>
</dbReference>
<dbReference type="CDD" id="cd00798">
    <property type="entry name" value="INT_XerDC_C"/>
    <property type="match status" value="1"/>
</dbReference>